<evidence type="ECO:0000256" key="2">
    <source>
        <dbReference type="ARBA" id="ARBA00022448"/>
    </source>
</evidence>
<name>A0ABQ0Z267_9HYPH</name>
<keyword evidence="5 8" id="KW-0732">Signal</keyword>
<dbReference type="InterPro" id="IPR044527">
    <property type="entry name" value="NrtA/CpmA_ABC-bd_dom"/>
</dbReference>
<feature type="signal peptide" evidence="8">
    <location>
        <begin position="1"/>
        <end position="37"/>
    </location>
</feature>
<evidence type="ECO:0000256" key="3">
    <source>
        <dbReference type="ARBA" id="ARBA00022475"/>
    </source>
</evidence>
<dbReference type="PROSITE" id="PS51318">
    <property type="entry name" value="TAT"/>
    <property type="match status" value="1"/>
</dbReference>
<comment type="subcellular location">
    <subcellularLocation>
        <location evidence="1">Endomembrane system</location>
    </subcellularLocation>
</comment>
<dbReference type="Gene3D" id="3.40.190.10">
    <property type="entry name" value="Periplasmic binding protein-like II"/>
    <property type="match status" value="2"/>
</dbReference>
<protein>
    <submittedName>
        <fullName evidence="9">Nitrate ABC transporter substrate-binding protein</fullName>
    </submittedName>
</protein>
<reference evidence="9 10" key="1">
    <citation type="journal article" date="2020" name="Genome Biol. Evol.">
        <title>Rhizobium dioscoreae sp. nov., a plant growth-promoting bacterium isolated from yam (Dioscorea species).</title>
        <authorList>
            <person name="Ouyabe M."/>
            <person name="Tanaka N."/>
            <person name="Shiwa Y."/>
            <person name="Fujita N."/>
            <person name="Kikuno H."/>
            <person name="Babil P."/>
            <person name="Shiwachi H."/>
        </authorList>
    </citation>
    <scope>NUCLEOTIDE SEQUENCE [LARGE SCALE GENOMIC DNA]</scope>
    <source>
        <strain evidence="9 10">S-93</strain>
    </source>
</reference>
<comment type="caution">
    <text evidence="9">The sequence shown here is derived from an EMBL/GenBank/DDBJ whole genome shotgun (WGS) entry which is preliminary data.</text>
</comment>
<accession>A0ABQ0Z267</accession>
<evidence type="ECO:0000256" key="6">
    <source>
        <dbReference type="ARBA" id="ARBA00023136"/>
    </source>
</evidence>
<evidence type="ECO:0000256" key="8">
    <source>
        <dbReference type="SAM" id="SignalP"/>
    </source>
</evidence>
<dbReference type="SUPFAM" id="SSF53850">
    <property type="entry name" value="Periplasmic binding protein-like II"/>
    <property type="match status" value="1"/>
</dbReference>
<dbReference type="PANTHER" id="PTHR30024">
    <property type="entry name" value="ALIPHATIC SULFONATES-BINDING PROTEIN-RELATED"/>
    <property type="match status" value="1"/>
</dbReference>
<sequence>MKKILSGGITRRNLLKTSATAALIGAVRTAFPSGAFAATTGPEVSDVKLGYIALTDAAPLVIAKEKGLFEKHGLSNVDVAKQASWGATRDNLVLGGAANGIDGAHILSPLPYLMHTGKVTQNNQAVPMAILARLNYDSQGISVAKEYAETGVQLDASKLKAAFDAKRAAGKEIKAAMTFPGGTHDLWIRYWLAAGGIHPDKDVSTIVVPPPQMVANMKVGNMDVFCVGEPWNEQLVNQGIGFTACTTGEIWKGHPEKALGMRADWIEKNPNAAKALLMAVMEAQQWCDSMDNKEEMAAILGKRQWFNVPPKDVLGRLKGDINYGNGRIAKGTDLYMKFWKGGVSYPYQSHDAWFIAENIRWGKFAPDTDIKTLVGQVNRQDIWRDAAKDLGVAASDIPASTSRGKETFFDGKVFDPENPTAYLESLSIKVAS</sequence>
<evidence type="ECO:0000313" key="10">
    <source>
        <dbReference type="Proteomes" id="UP000390335"/>
    </source>
</evidence>
<keyword evidence="6" id="KW-0472">Membrane</keyword>
<evidence type="ECO:0000313" key="9">
    <source>
        <dbReference type="EMBL" id="GES49591.1"/>
    </source>
</evidence>
<keyword evidence="3" id="KW-1003">Cell membrane</keyword>
<organism evidence="9 10">
    <name type="scientific">Rhizobium dioscoreae</name>
    <dbReference type="NCBI Taxonomy" id="2653122"/>
    <lineage>
        <taxon>Bacteria</taxon>
        <taxon>Pseudomonadati</taxon>
        <taxon>Pseudomonadota</taxon>
        <taxon>Alphaproteobacteria</taxon>
        <taxon>Hyphomicrobiales</taxon>
        <taxon>Rhizobiaceae</taxon>
        <taxon>Rhizobium/Agrobacterium group</taxon>
        <taxon>Rhizobium</taxon>
    </lineage>
</organism>
<dbReference type="EMBL" id="BLAJ01000002">
    <property type="protein sequence ID" value="GES49591.1"/>
    <property type="molecule type" value="Genomic_DNA"/>
</dbReference>
<dbReference type="CDD" id="cd13553">
    <property type="entry name" value="PBP2_NrtA_CpmA_like"/>
    <property type="match status" value="1"/>
</dbReference>
<keyword evidence="4" id="KW-0997">Cell inner membrane</keyword>
<evidence type="ECO:0000256" key="4">
    <source>
        <dbReference type="ARBA" id="ARBA00022519"/>
    </source>
</evidence>
<dbReference type="InterPro" id="IPR006311">
    <property type="entry name" value="TAT_signal"/>
</dbReference>
<dbReference type="PANTHER" id="PTHR30024:SF7">
    <property type="entry name" value="NITRATE_NITRITE BINDING PROTEIN NRTA"/>
    <property type="match status" value="1"/>
</dbReference>
<feature type="chain" id="PRO_5047399307" evidence="8">
    <location>
        <begin position="38"/>
        <end position="432"/>
    </location>
</feature>
<keyword evidence="2" id="KW-0813">Transport</keyword>
<evidence type="ECO:0000256" key="7">
    <source>
        <dbReference type="ARBA" id="ARBA00024031"/>
    </source>
</evidence>
<evidence type="ECO:0000256" key="1">
    <source>
        <dbReference type="ARBA" id="ARBA00004308"/>
    </source>
</evidence>
<gene>
    <name evidence="9" type="primary">ntrA</name>
    <name evidence="9" type="ORF">RsS93_22050</name>
</gene>
<proteinExistence type="inferred from homology"/>
<dbReference type="Proteomes" id="UP000390335">
    <property type="component" value="Unassembled WGS sequence"/>
</dbReference>
<evidence type="ECO:0000256" key="5">
    <source>
        <dbReference type="ARBA" id="ARBA00022729"/>
    </source>
</evidence>
<dbReference type="RefSeq" id="WP_152093300.1">
    <property type="nucleotide sequence ID" value="NZ_BLAJ01000002.1"/>
</dbReference>
<keyword evidence="10" id="KW-1185">Reference proteome</keyword>
<dbReference type="Pfam" id="PF13379">
    <property type="entry name" value="NMT1_2"/>
    <property type="match status" value="1"/>
</dbReference>
<comment type="similarity">
    <text evidence="7">Belongs to the CmpA/NrtA family.</text>
</comment>